<dbReference type="SUPFAM" id="SSF48452">
    <property type="entry name" value="TPR-like"/>
    <property type="match status" value="1"/>
</dbReference>
<dbReference type="Gene3D" id="1.25.40.390">
    <property type="match status" value="1"/>
</dbReference>
<organism evidence="1 2">
    <name type="scientific">Yeosuana aromativorans</name>
    <dbReference type="NCBI Taxonomy" id="288019"/>
    <lineage>
        <taxon>Bacteria</taxon>
        <taxon>Pseudomonadati</taxon>
        <taxon>Bacteroidota</taxon>
        <taxon>Flavobacteriia</taxon>
        <taxon>Flavobacteriales</taxon>
        <taxon>Flavobacteriaceae</taxon>
        <taxon>Yeosuana</taxon>
    </lineage>
</organism>
<dbReference type="EMBL" id="BMNR01000007">
    <property type="protein sequence ID" value="GGK31758.1"/>
    <property type="molecule type" value="Genomic_DNA"/>
</dbReference>
<dbReference type="Pfam" id="PF12771">
    <property type="entry name" value="SusD-like_2"/>
    <property type="match status" value="1"/>
</dbReference>
<evidence type="ECO:0000313" key="1">
    <source>
        <dbReference type="EMBL" id="GGK31758.1"/>
    </source>
</evidence>
<evidence type="ECO:0000313" key="2">
    <source>
        <dbReference type="Proteomes" id="UP000612329"/>
    </source>
</evidence>
<accession>A0A8J3BSV2</accession>
<reference evidence="1" key="1">
    <citation type="journal article" date="2014" name="Int. J. Syst. Evol. Microbiol.">
        <title>Complete genome sequence of Corynebacterium casei LMG S-19264T (=DSM 44701T), isolated from a smear-ripened cheese.</title>
        <authorList>
            <consortium name="US DOE Joint Genome Institute (JGI-PGF)"/>
            <person name="Walter F."/>
            <person name="Albersmeier A."/>
            <person name="Kalinowski J."/>
            <person name="Ruckert C."/>
        </authorList>
    </citation>
    <scope>NUCLEOTIDE SEQUENCE</scope>
    <source>
        <strain evidence="1">JCM 12862</strain>
    </source>
</reference>
<protein>
    <recommendedName>
        <fullName evidence="3">SusD/RagB family nutrient-binding outer membrane lipoprotein</fullName>
    </recommendedName>
</protein>
<dbReference type="InterPro" id="IPR011990">
    <property type="entry name" value="TPR-like_helical_dom_sf"/>
</dbReference>
<dbReference type="Proteomes" id="UP000612329">
    <property type="component" value="Unassembled WGS sequence"/>
</dbReference>
<comment type="caution">
    <text evidence="1">The sequence shown here is derived from an EMBL/GenBank/DDBJ whole genome shotgun (WGS) entry which is preliminary data.</text>
</comment>
<name>A0A8J3BSV2_9FLAO</name>
<proteinExistence type="predicted"/>
<dbReference type="PROSITE" id="PS51257">
    <property type="entry name" value="PROKAR_LIPOPROTEIN"/>
    <property type="match status" value="1"/>
</dbReference>
<sequence length="477" mass="53138">MKMKKTIITTILSMILVLVSCKTDDQYENYNRNPKSPTKVAAGFLFNGATKSLIDQMTSINVNINVFRFFAQTNTTTTYTDEPNFDLTTRGIPDYHWSEMYRDVLLDLKTSKEVALADEMLTESEKKARVAQAEVLMVYTFQQMVDTWGNIPYSEALSDVTLPKYDDAATIYNDLISRINAAIPDLSGSGYSSSDQIYGGNSAAWVKFANSLKLRIGIRLTDVNPSLSQSTVESAVSAGVFTSNDDNATIQYEGSTPNTNPMWIDLVQSGRLDHIPSNTIIDIMNNLDDPRRQVYFDDNLGAGVYTGGNFGTLASYPTVSHLGAALMDPTNPASLMDYAEVSFMLAEAAERGYNVGGTAEQFYNNGIAASFDYWGATGLTTYMANPDVAYTTAPGTWRQKIGLQFWLAMFNRGFEGFTVWRKFDWPAFQLPVDQMNPLPYRYTYPIDEQNLNETNWEAASTAIGGDSQQTKIFWDVN</sequence>
<dbReference type="AlphaFoldDB" id="A0A8J3BSV2"/>
<gene>
    <name evidence="1" type="ORF">GCM10007962_27640</name>
</gene>
<evidence type="ECO:0008006" key="3">
    <source>
        <dbReference type="Google" id="ProtNLM"/>
    </source>
</evidence>
<reference evidence="1" key="2">
    <citation type="submission" date="2020-09" db="EMBL/GenBank/DDBJ databases">
        <authorList>
            <person name="Sun Q."/>
            <person name="Ohkuma M."/>
        </authorList>
    </citation>
    <scope>NUCLEOTIDE SEQUENCE</scope>
    <source>
        <strain evidence="1">JCM 12862</strain>
    </source>
</reference>
<keyword evidence="2" id="KW-1185">Reference proteome</keyword>
<dbReference type="InterPro" id="IPR041662">
    <property type="entry name" value="SusD-like_2"/>
</dbReference>